<keyword evidence="1" id="KW-0472">Membrane</keyword>
<keyword evidence="1" id="KW-0812">Transmembrane</keyword>
<gene>
    <name evidence="2" type="ORF">BP01DRAFT_385431</name>
</gene>
<dbReference type="AlphaFoldDB" id="A0A318ZR26"/>
<reference evidence="2 3" key="1">
    <citation type="submission" date="2016-12" db="EMBL/GenBank/DDBJ databases">
        <title>The genomes of Aspergillus section Nigri reveals drivers in fungal speciation.</title>
        <authorList>
            <consortium name="DOE Joint Genome Institute"/>
            <person name="Vesth T.C."/>
            <person name="Nybo J."/>
            <person name="Theobald S."/>
            <person name="Brandl J."/>
            <person name="Frisvad J.C."/>
            <person name="Nielsen K.F."/>
            <person name="Lyhne E.K."/>
            <person name="Kogle M.E."/>
            <person name="Kuo A."/>
            <person name="Riley R."/>
            <person name="Clum A."/>
            <person name="Nolan M."/>
            <person name="Lipzen A."/>
            <person name="Salamov A."/>
            <person name="Henrissat B."/>
            <person name="Wiebenga A."/>
            <person name="De Vries R.P."/>
            <person name="Grigoriev I.V."/>
            <person name="Mortensen U.H."/>
            <person name="Andersen M.R."/>
            <person name="Baker S.E."/>
        </authorList>
    </citation>
    <scope>NUCLEOTIDE SEQUENCE [LARGE SCALE GENOMIC DNA]</scope>
    <source>
        <strain evidence="2 3">JOP 1030-1</strain>
    </source>
</reference>
<proteinExistence type="predicted"/>
<evidence type="ECO:0000313" key="2">
    <source>
        <dbReference type="EMBL" id="PYH42548.1"/>
    </source>
</evidence>
<protein>
    <submittedName>
        <fullName evidence="2">Uncharacterized protein</fullName>
    </submittedName>
</protein>
<dbReference type="GeneID" id="37078823"/>
<evidence type="ECO:0000256" key="1">
    <source>
        <dbReference type="SAM" id="Phobius"/>
    </source>
</evidence>
<feature type="transmembrane region" description="Helical" evidence="1">
    <location>
        <begin position="43"/>
        <end position="63"/>
    </location>
</feature>
<feature type="transmembrane region" description="Helical" evidence="1">
    <location>
        <begin position="113"/>
        <end position="133"/>
    </location>
</feature>
<dbReference type="Proteomes" id="UP000248349">
    <property type="component" value="Unassembled WGS sequence"/>
</dbReference>
<dbReference type="EMBL" id="KZ821251">
    <property type="protein sequence ID" value="PYH42548.1"/>
    <property type="molecule type" value="Genomic_DNA"/>
</dbReference>
<dbReference type="RefSeq" id="XP_025428530.1">
    <property type="nucleotide sequence ID" value="XM_025577594.1"/>
</dbReference>
<organism evidence="2 3">
    <name type="scientific">Aspergillus saccharolyticus JOP 1030-1</name>
    <dbReference type="NCBI Taxonomy" id="1450539"/>
    <lineage>
        <taxon>Eukaryota</taxon>
        <taxon>Fungi</taxon>
        <taxon>Dikarya</taxon>
        <taxon>Ascomycota</taxon>
        <taxon>Pezizomycotina</taxon>
        <taxon>Eurotiomycetes</taxon>
        <taxon>Eurotiomycetidae</taxon>
        <taxon>Eurotiales</taxon>
        <taxon>Aspergillaceae</taxon>
        <taxon>Aspergillus</taxon>
        <taxon>Aspergillus subgen. Circumdati</taxon>
    </lineage>
</organism>
<keyword evidence="3" id="KW-1185">Reference proteome</keyword>
<evidence type="ECO:0000313" key="3">
    <source>
        <dbReference type="Proteomes" id="UP000248349"/>
    </source>
</evidence>
<name>A0A318ZR26_9EURO</name>
<keyword evidence="1" id="KW-1133">Transmembrane helix</keyword>
<accession>A0A318ZR26</accession>
<feature type="transmembrane region" description="Helical" evidence="1">
    <location>
        <begin position="83"/>
        <end position="101"/>
    </location>
</feature>
<sequence>MGSATSTKAAGLYIPLHDQPREVSIPRRRWLDKTVTIRGALQFFLMVQVLLWITEQLIVSYWYPGYAWYKESEIGCYYQEQGLTLISSLLAGLGLYLWMTCPRSPRFTVCEACKTFVCASCFIWAFIKAALWVDELL</sequence>